<evidence type="ECO:0000313" key="2">
    <source>
        <dbReference type="EMBL" id="SBS97759.1"/>
    </source>
</evidence>
<name>A0A1A8W4K8_PLAOA</name>
<dbReference type="EMBL" id="FLQV01000749">
    <property type="protein sequence ID" value="SBS97759.1"/>
    <property type="molecule type" value="Genomic_DNA"/>
</dbReference>
<sequence length="80" mass="9416">MVLSLLRINDVSSGEPFPMFTNSRVFCSHDHGNSLLNIATKIGKPIFPFLDKQRISEERTESFFIPPCFYWMLTWREIDF</sequence>
<dbReference type="EMBL" id="FLQU01000592">
    <property type="protein sequence ID" value="SBS87712.1"/>
    <property type="molecule type" value="Genomic_DNA"/>
</dbReference>
<dbReference type="Proteomes" id="UP000078546">
    <property type="component" value="Unassembled WGS sequence"/>
</dbReference>
<organism evidence="1 4">
    <name type="scientific">Plasmodium ovale curtisi</name>
    <dbReference type="NCBI Taxonomy" id="864141"/>
    <lineage>
        <taxon>Eukaryota</taxon>
        <taxon>Sar</taxon>
        <taxon>Alveolata</taxon>
        <taxon>Apicomplexa</taxon>
        <taxon>Aconoidasida</taxon>
        <taxon>Haemosporida</taxon>
        <taxon>Plasmodiidae</taxon>
        <taxon>Plasmodium</taxon>
        <taxon>Plasmodium (Plasmodium)</taxon>
    </lineage>
</organism>
<evidence type="ECO:0000313" key="1">
    <source>
        <dbReference type="EMBL" id="SBS87712.1"/>
    </source>
</evidence>
<gene>
    <name evidence="2" type="ORF">POVCU1_040740</name>
    <name evidence="1" type="ORF">POVCU2_0044080</name>
</gene>
<accession>A0A1A8W4K8</accession>
<protein>
    <submittedName>
        <fullName evidence="1">Uncharacterized protein</fullName>
    </submittedName>
</protein>
<dbReference type="AlphaFoldDB" id="A0A1A8W4K8"/>
<reference evidence="1" key="2">
    <citation type="submission" date="2016-05" db="EMBL/GenBank/DDBJ databases">
        <authorList>
            <person name="Lavstsen T."/>
            <person name="Jespersen J.S."/>
        </authorList>
    </citation>
    <scope>NUCLEOTIDE SEQUENCE [LARGE SCALE GENOMIC DNA]</scope>
</reference>
<proteinExistence type="predicted"/>
<evidence type="ECO:0000313" key="4">
    <source>
        <dbReference type="Proteomes" id="UP000078560"/>
    </source>
</evidence>
<evidence type="ECO:0000313" key="3">
    <source>
        <dbReference type="Proteomes" id="UP000078546"/>
    </source>
</evidence>
<reference evidence="3 4" key="1">
    <citation type="submission" date="2016-05" db="EMBL/GenBank/DDBJ databases">
        <authorList>
            <person name="Naeem Raeece"/>
        </authorList>
    </citation>
    <scope>NUCLEOTIDE SEQUENCE [LARGE SCALE GENOMIC DNA]</scope>
</reference>
<dbReference type="Proteomes" id="UP000078560">
    <property type="component" value="Unassembled WGS sequence"/>
</dbReference>